<evidence type="ECO:0000313" key="2">
    <source>
        <dbReference type="EMBL" id="MBU9721132.1"/>
    </source>
</evidence>
<dbReference type="Proteomes" id="UP000790580">
    <property type="component" value="Unassembled WGS sequence"/>
</dbReference>
<evidence type="ECO:0000313" key="3">
    <source>
        <dbReference type="Proteomes" id="UP000790580"/>
    </source>
</evidence>
<keyword evidence="1" id="KW-0472">Membrane</keyword>
<accession>A0ABS6JSB8</accession>
<dbReference type="EMBL" id="JAHQCR010000030">
    <property type="protein sequence ID" value="MBU9721132.1"/>
    <property type="molecule type" value="Genomic_DNA"/>
</dbReference>
<protein>
    <submittedName>
        <fullName evidence="2">YtpI family protein</fullName>
    </submittedName>
</protein>
<name>A0ABS6JSB8_9BACI</name>
<comment type="caution">
    <text evidence="2">The sequence shown here is derived from an EMBL/GenBank/DDBJ whole genome shotgun (WGS) entry which is preliminary data.</text>
</comment>
<keyword evidence="3" id="KW-1185">Reference proteome</keyword>
<organism evidence="2 3">
    <name type="scientific">Evansella alkalicola</name>
    <dbReference type="NCBI Taxonomy" id="745819"/>
    <lineage>
        <taxon>Bacteria</taxon>
        <taxon>Bacillati</taxon>
        <taxon>Bacillota</taxon>
        <taxon>Bacilli</taxon>
        <taxon>Bacillales</taxon>
        <taxon>Bacillaceae</taxon>
        <taxon>Evansella</taxon>
    </lineage>
</organism>
<feature type="transmembrane region" description="Helical" evidence="1">
    <location>
        <begin position="60"/>
        <end position="78"/>
    </location>
</feature>
<dbReference type="Pfam" id="PF14007">
    <property type="entry name" value="YtpI"/>
    <property type="match status" value="1"/>
</dbReference>
<reference evidence="2 3" key="1">
    <citation type="submission" date="2021-06" db="EMBL/GenBank/DDBJ databases">
        <title>Bacillus sp. RD4P76, an endophyte from a halophyte.</title>
        <authorList>
            <person name="Sun J.-Q."/>
        </authorList>
    </citation>
    <scope>NUCLEOTIDE SEQUENCE [LARGE SCALE GENOMIC DNA]</scope>
    <source>
        <strain evidence="2 3">JCM 17098</strain>
    </source>
</reference>
<keyword evidence="1" id="KW-1133">Transmembrane helix</keyword>
<dbReference type="RefSeq" id="WP_088076204.1">
    <property type="nucleotide sequence ID" value="NZ_JAHQCR010000030.1"/>
</dbReference>
<feature type="transmembrane region" description="Helical" evidence="1">
    <location>
        <begin position="31"/>
        <end position="53"/>
    </location>
</feature>
<evidence type="ECO:0000256" key="1">
    <source>
        <dbReference type="SAM" id="Phobius"/>
    </source>
</evidence>
<dbReference type="InterPro" id="IPR025618">
    <property type="entry name" value="YtpI"/>
</dbReference>
<proteinExistence type="predicted"/>
<gene>
    <name evidence="2" type="ORF">KS407_06690</name>
</gene>
<keyword evidence="1" id="KW-0812">Transmembrane</keyword>
<sequence length="104" mass="11702">MIFVILIIFSLIFFVYYKVQQARVGGPMERRWYAAKGSIAIGIFFISFGINSYLSLGSQVAAYVALLFVAFGLVNIIFGGKNYKNSLPYARKEIELRESEANNS</sequence>